<evidence type="ECO:0000256" key="1">
    <source>
        <dbReference type="SAM" id="MobiDB-lite"/>
    </source>
</evidence>
<proteinExistence type="predicted"/>
<sequence length="53" mass="6323">MEKKNNGFIDDEEEELEREVSNDDFNKKFNARLDDLEKKKIDSIIKNILNISH</sequence>
<accession>X1PTY7</accession>
<protein>
    <submittedName>
        <fullName evidence="2">Uncharacterized protein</fullName>
    </submittedName>
</protein>
<comment type="caution">
    <text evidence="2">The sequence shown here is derived from an EMBL/GenBank/DDBJ whole genome shotgun (WGS) entry which is preliminary data.</text>
</comment>
<dbReference type="EMBL" id="BARW01003997">
    <property type="protein sequence ID" value="GAI59308.1"/>
    <property type="molecule type" value="Genomic_DNA"/>
</dbReference>
<organism evidence="2">
    <name type="scientific">marine sediment metagenome</name>
    <dbReference type="NCBI Taxonomy" id="412755"/>
    <lineage>
        <taxon>unclassified sequences</taxon>
        <taxon>metagenomes</taxon>
        <taxon>ecological metagenomes</taxon>
    </lineage>
</organism>
<dbReference type="AlphaFoldDB" id="X1PTY7"/>
<feature type="region of interest" description="Disordered" evidence="1">
    <location>
        <begin position="1"/>
        <end position="20"/>
    </location>
</feature>
<gene>
    <name evidence="2" type="ORF">S12H4_09715</name>
</gene>
<evidence type="ECO:0000313" key="2">
    <source>
        <dbReference type="EMBL" id="GAI59308.1"/>
    </source>
</evidence>
<reference evidence="2" key="1">
    <citation type="journal article" date="2014" name="Front. Microbiol.">
        <title>High frequency of phylogenetically diverse reductive dehalogenase-homologous genes in deep subseafloor sedimentary metagenomes.</title>
        <authorList>
            <person name="Kawai M."/>
            <person name="Futagami T."/>
            <person name="Toyoda A."/>
            <person name="Takaki Y."/>
            <person name="Nishi S."/>
            <person name="Hori S."/>
            <person name="Arai W."/>
            <person name="Tsubouchi T."/>
            <person name="Morono Y."/>
            <person name="Uchiyama I."/>
            <person name="Ito T."/>
            <person name="Fujiyama A."/>
            <person name="Inagaki F."/>
            <person name="Takami H."/>
        </authorList>
    </citation>
    <scope>NUCLEOTIDE SEQUENCE</scope>
    <source>
        <strain evidence="2">Expedition CK06-06</strain>
    </source>
</reference>
<name>X1PTY7_9ZZZZ</name>